<gene>
    <name evidence="1" type="ORF">DI565_00680</name>
</gene>
<dbReference type="InterPro" id="IPR056919">
    <property type="entry name" value="Phage_TAC_18"/>
</dbReference>
<accession>A0A2W5MHL1</accession>
<name>A0A2W5MHL1_ANCNO</name>
<reference evidence="1 2" key="1">
    <citation type="submission" date="2017-08" db="EMBL/GenBank/DDBJ databases">
        <title>Infants hospitalized years apart are colonized by the same room-sourced microbial strains.</title>
        <authorList>
            <person name="Brooks B."/>
            <person name="Olm M.R."/>
            <person name="Firek B.A."/>
            <person name="Baker R."/>
            <person name="Thomas B.C."/>
            <person name="Morowitz M.J."/>
            <person name="Banfield J.F."/>
        </authorList>
    </citation>
    <scope>NUCLEOTIDE SEQUENCE [LARGE SCALE GENOMIC DNA]</scope>
    <source>
        <strain evidence="1">S2_005_003_R2_43</strain>
    </source>
</reference>
<protein>
    <submittedName>
        <fullName evidence="1">Uncharacterized protein</fullName>
    </submittedName>
</protein>
<dbReference type="Proteomes" id="UP000249577">
    <property type="component" value="Unassembled WGS sequence"/>
</dbReference>
<evidence type="ECO:0000313" key="1">
    <source>
        <dbReference type="EMBL" id="PZQ19337.1"/>
    </source>
</evidence>
<dbReference type="EMBL" id="QFPN01000001">
    <property type="protein sequence ID" value="PZQ19337.1"/>
    <property type="molecule type" value="Genomic_DNA"/>
</dbReference>
<dbReference type="AlphaFoldDB" id="A0A2W5MHL1"/>
<sequence>MSLWEEQGGEPPAALARKPAIGRGLGLYWRAFSDLSAEREVGLSGPRPIGFSAIDRWARRYRVDDVDGFDRLKRFVRAMDAEWMKGVRG</sequence>
<organism evidence="1 2">
    <name type="scientific">Ancylobacter novellus</name>
    <name type="common">Thiobacillus novellus</name>
    <dbReference type="NCBI Taxonomy" id="921"/>
    <lineage>
        <taxon>Bacteria</taxon>
        <taxon>Pseudomonadati</taxon>
        <taxon>Pseudomonadota</taxon>
        <taxon>Alphaproteobacteria</taxon>
        <taxon>Hyphomicrobiales</taxon>
        <taxon>Xanthobacteraceae</taxon>
        <taxon>Ancylobacter</taxon>
    </lineage>
</organism>
<comment type="caution">
    <text evidence="1">The sequence shown here is derived from an EMBL/GenBank/DDBJ whole genome shotgun (WGS) entry which is preliminary data.</text>
</comment>
<dbReference type="Pfam" id="PF23812">
    <property type="entry name" value="Phage_TAC_18"/>
    <property type="match status" value="1"/>
</dbReference>
<proteinExistence type="predicted"/>
<evidence type="ECO:0000313" key="2">
    <source>
        <dbReference type="Proteomes" id="UP000249577"/>
    </source>
</evidence>